<dbReference type="EMBL" id="KN835135">
    <property type="protein sequence ID" value="KIK48923.1"/>
    <property type="molecule type" value="Genomic_DNA"/>
</dbReference>
<keyword evidence="1" id="KW-0732">Signal</keyword>
<evidence type="ECO:0000313" key="2">
    <source>
        <dbReference type="EMBL" id="KIK48923.1"/>
    </source>
</evidence>
<keyword evidence="3" id="KW-1185">Reference proteome</keyword>
<sequence>MTKRALTTTNSKNCVWWQVLLLAVVDRGSGQCRCQLFEAVPGLWGNDDPSSLAIGSGSESERWFHFSVAINWQDQATIMIEL</sequence>
<organism evidence="2 3">
    <name type="scientific">Suillus luteus UH-Slu-Lm8-n1</name>
    <dbReference type="NCBI Taxonomy" id="930992"/>
    <lineage>
        <taxon>Eukaryota</taxon>
        <taxon>Fungi</taxon>
        <taxon>Dikarya</taxon>
        <taxon>Basidiomycota</taxon>
        <taxon>Agaricomycotina</taxon>
        <taxon>Agaricomycetes</taxon>
        <taxon>Agaricomycetidae</taxon>
        <taxon>Boletales</taxon>
        <taxon>Suillineae</taxon>
        <taxon>Suillaceae</taxon>
        <taxon>Suillus</taxon>
    </lineage>
</organism>
<name>A0A0D0C1Z5_9AGAM</name>
<dbReference type="InParanoid" id="A0A0D0C1Z5"/>
<protein>
    <recommendedName>
        <fullName evidence="4">Secreted protein</fullName>
    </recommendedName>
</protein>
<dbReference type="AlphaFoldDB" id="A0A0D0C1Z5"/>
<dbReference type="Proteomes" id="UP000054485">
    <property type="component" value="Unassembled WGS sequence"/>
</dbReference>
<proteinExistence type="predicted"/>
<feature type="signal peptide" evidence="1">
    <location>
        <begin position="1"/>
        <end position="30"/>
    </location>
</feature>
<dbReference type="HOGENOM" id="CLU_2559842_0_0_1"/>
<evidence type="ECO:0000256" key="1">
    <source>
        <dbReference type="SAM" id="SignalP"/>
    </source>
</evidence>
<evidence type="ECO:0000313" key="3">
    <source>
        <dbReference type="Proteomes" id="UP000054485"/>
    </source>
</evidence>
<gene>
    <name evidence="2" type="ORF">CY34DRAFT_797714</name>
</gene>
<reference evidence="2 3" key="1">
    <citation type="submission" date="2014-04" db="EMBL/GenBank/DDBJ databases">
        <authorList>
            <consortium name="DOE Joint Genome Institute"/>
            <person name="Kuo A."/>
            <person name="Ruytinx J."/>
            <person name="Rineau F."/>
            <person name="Colpaert J."/>
            <person name="Kohler A."/>
            <person name="Nagy L.G."/>
            <person name="Floudas D."/>
            <person name="Copeland A."/>
            <person name="Barry K.W."/>
            <person name="Cichocki N."/>
            <person name="Veneault-Fourrey C."/>
            <person name="LaButti K."/>
            <person name="Lindquist E.A."/>
            <person name="Lipzen A."/>
            <person name="Lundell T."/>
            <person name="Morin E."/>
            <person name="Murat C."/>
            <person name="Sun H."/>
            <person name="Tunlid A."/>
            <person name="Henrissat B."/>
            <person name="Grigoriev I.V."/>
            <person name="Hibbett D.S."/>
            <person name="Martin F."/>
            <person name="Nordberg H.P."/>
            <person name="Cantor M.N."/>
            <person name="Hua S.X."/>
        </authorList>
    </citation>
    <scope>NUCLEOTIDE SEQUENCE [LARGE SCALE GENOMIC DNA]</scope>
    <source>
        <strain evidence="2 3">UH-Slu-Lm8-n1</strain>
    </source>
</reference>
<accession>A0A0D0C1Z5</accession>
<reference evidence="3" key="2">
    <citation type="submission" date="2015-01" db="EMBL/GenBank/DDBJ databases">
        <title>Evolutionary Origins and Diversification of the Mycorrhizal Mutualists.</title>
        <authorList>
            <consortium name="DOE Joint Genome Institute"/>
            <consortium name="Mycorrhizal Genomics Consortium"/>
            <person name="Kohler A."/>
            <person name="Kuo A."/>
            <person name="Nagy L.G."/>
            <person name="Floudas D."/>
            <person name="Copeland A."/>
            <person name="Barry K.W."/>
            <person name="Cichocki N."/>
            <person name="Veneault-Fourrey C."/>
            <person name="LaButti K."/>
            <person name="Lindquist E.A."/>
            <person name="Lipzen A."/>
            <person name="Lundell T."/>
            <person name="Morin E."/>
            <person name="Murat C."/>
            <person name="Riley R."/>
            <person name="Ohm R."/>
            <person name="Sun H."/>
            <person name="Tunlid A."/>
            <person name="Henrissat B."/>
            <person name="Grigoriev I.V."/>
            <person name="Hibbett D.S."/>
            <person name="Martin F."/>
        </authorList>
    </citation>
    <scope>NUCLEOTIDE SEQUENCE [LARGE SCALE GENOMIC DNA]</scope>
    <source>
        <strain evidence="3">UH-Slu-Lm8-n1</strain>
    </source>
</reference>
<evidence type="ECO:0008006" key="4">
    <source>
        <dbReference type="Google" id="ProtNLM"/>
    </source>
</evidence>
<feature type="chain" id="PRO_5002208101" description="Secreted protein" evidence="1">
    <location>
        <begin position="31"/>
        <end position="82"/>
    </location>
</feature>